<gene>
    <name evidence="1" type="ORF">PYW08_002782</name>
</gene>
<dbReference type="EMBL" id="CM056789">
    <property type="protein sequence ID" value="KAJ8718545.1"/>
    <property type="molecule type" value="Genomic_DNA"/>
</dbReference>
<dbReference type="Proteomes" id="UP001231649">
    <property type="component" value="Chromosome 13"/>
</dbReference>
<proteinExistence type="predicted"/>
<comment type="caution">
    <text evidence="1">The sequence shown here is derived from an EMBL/GenBank/DDBJ whole genome shotgun (WGS) entry which is preliminary data.</text>
</comment>
<evidence type="ECO:0000313" key="2">
    <source>
        <dbReference type="Proteomes" id="UP001231649"/>
    </source>
</evidence>
<evidence type="ECO:0000313" key="1">
    <source>
        <dbReference type="EMBL" id="KAJ8718545.1"/>
    </source>
</evidence>
<organism evidence="1 2">
    <name type="scientific">Mythimna loreyi</name>
    <dbReference type="NCBI Taxonomy" id="667449"/>
    <lineage>
        <taxon>Eukaryota</taxon>
        <taxon>Metazoa</taxon>
        <taxon>Ecdysozoa</taxon>
        <taxon>Arthropoda</taxon>
        <taxon>Hexapoda</taxon>
        <taxon>Insecta</taxon>
        <taxon>Pterygota</taxon>
        <taxon>Neoptera</taxon>
        <taxon>Endopterygota</taxon>
        <taxon>Lepidoptera</taxon>
        <taxon>Glossata</taxon>
        <taxon>Ditrysia</taxon>
        <taxon>Noctuoidea</taxon>
        <taxon>Noctuidae</taxon>
        <taxon>Noctuinae</taxon>
        <taxon>Hadenini</taxon>
        <taxon>Mythimna</taxon>
    </lineage>
</organism>
<sequence length="222" mass="26059">MSRRLIYSDSEKLCLQKLIRKYSLYRNSSVFGNLSAKKSAWARLTQEFNSIESNSRRTESQLRKCWDNIKTRKKVLLNEKRERMKSEGSLCPGSPTSQSEIPPVVVEDPLEAKDVELRFSTDSDTKIMPDEDPVNGNNIREQGITPEFEHQQNTHNTSYNHKKSEEREEELHRLKVSEMQWLVTAAEETYLKAKFDRLSSEERLRFAKTMREEAEKRLNNKD</sequence>
<name>A0ACC2QLF0_9NEOP</name>
<keyword evidence="2" id="KW-1185">Reference proteome</keyword>
<protein>
    <submittedName>
        <fullName evidence="1">Uncharacterized protein</fullName>
    </submittedName>
</protein>
<reference evidence="1" key="1">
    <citation type="submission" date="2023-03" db="EMBL/GenBank/DDBJ databases">
        <title>Chromosome-level genomes of two armyworms, Mythimna separata and Mythimna loreyi, provide insights into the biosynthesis and reception of sex pheromones.</title>
        <authorList>
            <person name="Zhao H."/>
        </authorList>
    </citation>
    <scope>NUCLEOTIDE SEQUENCE</scope>
    <source>
        <strain evidence="1">BeijingLab</strain>
    </source>
</reference>
<accession>A0ACC2QLF0</accession>